<keyword evidence="1" id="KW-1133">Transmembrane helix</keyword>
<feature type="signal peptide" evidence="2">
    <location>
        <begin position="1"/>
        <end position="22"/>
    </location>
</feature>
<keyword evidence="2" id="KW-0732">Signal</keyword>
<feature type="chain" id="PRO_5009583924" description="TrbC/VIRB2 family protein" evidence="2">
    <location>
        <begin position="23"/>
        <end position="132"/>
    </location>
</feature>
<dbReference type="Pfam" id="PF18895">
    <property type="entry name" value="T4SS_pilin"/>
    <property type="match status" value="1"/>
</dbReference>
<accession>A0A1G2PP79</accession>
<comment type="caution">
    <text evidence="3">The sequence shown here is derived from an EMBL/GenBank/DDBJ whole genome shotgun (WGS) entry which is preliminary data.</text>
</comment>
<dbReference type="AlphaFoldDB" id="A0A1G2PP79"/>
<feature type="transmembrane region" description="Helical" evidence="1">
    <location>
        <begin position="94"/>
        <end position="120"/>
    </location>
</feature>
<dbReference type="InterPro" id="IPR043993">
    <property type="entry name" value="T4SS_pilin"/>
</dbReference>
<keyword evidence="1" id="KW-0812">Transmembrane</keyword>
<dbReference type="EMBL" id="MHST01000002">
    <property type="protein sequence ID" value="OHA50043.1"/>
    <property type="molecule type" value="Genomic_DNA"/>
</dbReference>
<evidence type="ECO:0000256" key="2">
    <source>
        <dbReference type="SAM" id="SignalP"/>
    </source>
</evidence>
<protein>
    <recommendedName>
        <fullName evidence="5">TrbC/VIRB2 family protein</fullName>
    </recommendedName>
</protein>
<evidence type="ECO:0008006" key="5">
    <source>
        <dbReference type="Google" id="ProtNLM"/>
    </source>
</evidence>
<evidence type="ECO:0000313" key="4">
    <source>
        <dbReference type="Proteomes" id="UP000178690"/>
    </source>
</evidence>
<sequence length="132" mass="13499">MMMRFAHIVFTALLTLPMRAMAVADPGPIGPPGGGGVPAFENPIGEGGLLGVICNVRDGLFPILLSLGVIAFIVAGVLYLFAGGNERRLALAKTALIAAIIGIALAFLAFGLPSIIANLFGVEPTELPASCQ</sequence>
<evidence type="ECO:0000313" key="3">
    <source>
        <dbReference type="EMBL" id="OHA50043.1"/>
    </source>
</evidence>
<dbReference type="Proteomes" id="UP000178690">
    <property type="component" value="Unassembled WGS sequence"/>
</dbReference>
<evidence type="ECO:0000256" key="1">
    <source>
        <dbReference type="SAM" id="Phobius"/>
    </source>
</evidence>
<reference evidence="3 4" key="1">
    <citation type="journal article" date="2016" name="Nat. Commun.">
        <title>Thousands of microbial genomes shed light on interconnected biogeochemical processes in an aquifer system.</title>
        <authorList>
            <person name="Anantharaman K."/>
            <person name="Brown C.T."/>
            <person name="Hug L.A."/>
            <person name="Sharon I."/>
            <person name="Castelle C.J."/>
            <person name="Probst A.J."/>
            <person name="Thomas B.C."/>
            <person name="Singh A."/>
            <person name="Wilkins M.J."/>
            <person name="Karaoz U."/>
            <person name="Brodie E.L."/>
            <person name="Williams K.H."/>
            <person name="Hubbard S.S."/>
            <person name="Banfield J.F."/>
        </authorList>
    </citation>
    <scope>NUCLEOTIDE SEQUENCE [LARGE SCALE GENOMIC DNA]</scope>
    <source>
        <strain evidence="4">RIFCSPHIGHO2_01_FULL_58_15</strain>
    </source>
</reference>
<dbReference type="STRING" id="1802363.A2682_02195"/>
<feature type="transmembrane region" description="Helical" evidence="1">
    <location>
        <begin position="59"/>
        <end position="82"/>
    </location>
</feature>
<name>A0A1G2PP79_TERXR</name>
<organism evidence="3 4">
    <name type="scientific">Terrybacteria sp. (strain RIFCSPHIGHO2_01_FULL_58_15)</name>
    <dbReference type="NCBI Taxonomy" id="1802363"/>
    <lineage>
        <taxon>Bacteria</taxon>
        <taxon>Candidatus Terryibacteriota</taxon>
    </lineage>
</organism>
<gene>
    <name evidence="3" type="ORF">A2682_02195</name>
</gene>
<proteinExistence type="predicted"/>
<keyword evidence="1" id="KW-0472">Membrane</keyword>